<protein>
    <submittedName>
        <fullName evidence="2">Uncharacterized protein</fullName>
    </submittedName>
</protein>
<feature type="compositionally biased region" description="Polar residues" evidence="1">
    <location>
        <begin position="65"/>
        <end position="74"/>
    </location>
</feature>
<name>A0A0J6D5C8_9BACL</name>
<organism evidence="2 3">
    <name type="scientific">Guptibacillus hwajinpoensis</name>
    <dbReference type="NCBI Taxonomy" id="208199"/>
    <lineage>
        <taxon>Bacteria</taxon>
        <taxon>Bacillati</taxon>
        <taxon>Bacillota</taxon>
        <taxon>Bacilli</taxon>
        <taxon>Bacillales</taxon>
        <taxon>Guptibacillaceae</taxon>
        <taxon>Guptibacillus</taxon>
    </lineage>
</organism>
<accession>A0A0J6D5C8</accession>
<sequence>MSDMSKSLQAYFKTENDAESAKADLQTYSVSQLSVEHIPEDQKLSLDIPYPGQGPGTPAGANNDLFFSNETPTGKQEENADPAEQADKEFRYLLAFKTDQSDDTDLREIVSKHNGAMEK</sequence>
<dbReference type="AlphaFoldDB" id="A0A0J6D5C8"/>
<reference evidence="2" key="1">
    <citation type="submission" date="2015-06" db="EMBL/GenBank/DDBJ databases">
        <authorList>
            <person name="Liu B."/>
            <person name="Wang J."/>
            <person name="Zhu Y."/>
            <person name="Liu G."/>
            <person name="Chen Q."/>
            <person name="Zheng C."/>
            <person name="Che J."/>
            <person name="Ge C."/>
            <person name="Shi H."/>
            <person name="Pan Z."/>
            <person name="Liu X."/>
        </authorList>
    </citation>
    <scope>NUCLEOTIDE SEQUENCE [LARGE SCALE GENOMIC DNA]</scope>
    <source>
        <strain evidence="2">DSM 16346</strain>
    </source>
</reference>
<keyword evidence="3" id="KW-1185">Reference proteome</keyword>
<dbReference type="Proteomes" id="UP000035996">
    <property type="component" value="Unassembled WGS sequence"/>
</dbReference>
<gene>
    <name evidence="2" type="ORF">AB986_10040</name>
</gene>
<evidence type="ECO:0000313" key="2">
    <source>
        <dbReference type="EMBL" id="KMM39509.1"/>
    </source>
</evidence>
<feature type="region of interest" description="Disordered" evidence="1">
    <location>
        <begin position="45"/>
        <end position="87"/>
    </location>
</feature>
<proteinExistence type="predicted"/>
<comment type="caution">
    <text evidence="2">The sequence shown here is derived from an EMBL/GenBank/DDBJ whole genome shotgun (WGS) entry which is preliminary data.</text>
</comment>
<evidence type="ECO:0000313" key="3">
    <source>
        <dbReference type="Proteomes" id="UP000035996"/>
    </source>
</evidence>
<dbReference type="EMBL" id="LELK01000001">
    <property type="protein sequence ID" value="KMM39509.1"/>
    <property type="molecule type" value="Genomic_DNA"/>
</dbReference>
<evidence type="ECO:0000256" key="1">
    <source>
        <dbReference type="SAM" id="MobiDB-lite"/>
    </source>
</evidence>